<name>A0A3R9ZYC3_9CORY</name>
<evidence type="ECO:0000256" key="1">
    <source>
        <dbReference type="SAM" id="Coils"/>
    </source>
</evidence>
<comment type="caution">
    <text evidence="2">The sequence shown here is derived from an EMBL/GenBank/DDBJ whole genome shotgun (WGS) entry which is preliminary data.</text>
</comment>
<dbReference type="EMBL" id="RXHJ01000019">
    <property type="protein sequence ID" value="RSZ61518.1"/>
    <property type="molecule type" value="Genomic_DNA"/>
</dbReference>
<gene>
    <name evidence="2" type="ORF">EAH68_12700</name>
</gene>
<dbReference type="AlphaFoldDB" id="A0A3R9ZYC3"/>
<keyword evidence="3" id="KW-1185">Reference proteome</keyword>
<proteinExistence type="predicted"/>
<keyword evidence="1" id="KW-0175">Coiled coil</keyword>
<accession>A0A3R9ZYC3</accession>
<reference evidence="2 3" key="1">
    <citation type="submission" date="2018-12" db="EMBL/GenBank/DDBJ databases">
        <title>YIM 101343 draft genome.</title>
        <authorList>
            <person name="Chen X."/>
        </authorList>
    </citation>
    <scope>NUCLEOTIDE SEQUENCE [LARGE SCALE GENOMIC DNA]</scope>
    <source>
        <strain evidence="2 3">YIM 101343</strain>
    </source>
</reference>
<organism evidence="2 3">
    <name type="scientific">Corynebacterium hylobatis</name>
    <dbReference type="NCBI Taxonomy" id="1859290"/>
    <lineage>
        <taxon>Bacteria</taxon>
        <taxon>Bacillati</taxon>
        <taxon>Actinomycetota</taxon>
        <taxon>Actinomycetes</taxon>
        <taxon>Mycobacteriales</taxon>
        <taxon>Corynebacteriaceae</taxon>
        <taxon>Corynebacterium</taxon>
    </lineage>
</organism>
<feature type="coiled-coil region" evidence="1">
    <location>
        <begin position="27"/>
        <end position="54"/>
    </location>
</feature>
<protein>
    <submittedName>
        <fullName evidence="2">Uncharacterized protein</fullName>
    </submittedName>
</protein>
<dbReference type="RefSeq" id="WP_126121715.1">
    <property type="nucleotide sequence ID" value="NZ_RXHJ01000019.1"/>
</dbReference>
<evidence type="ECO:0000313" key="3">
    <source>
        <dbReference type="Proteomes" id="UP000274907"/>
    </source>
</evidence>
<evidence type="ECO:0000313" key="2">
    <source>
        <dbReference type="EMBL" id="RSZ61518.1"/>
    </source>
</evidence>
<sequence>MNIILILLVLAAVAVLAGTSAAKSLRLEALERAHDLLESDVTELEEQVTQLREHFHGYTLTPAALDVLEGRSA</sequence>
<dbReference type="Proteomes" id="UP000274907">
    <property type="component" value="Unassembled WGS sequence"/>
</dbReference>